<accession>A0A2S2RAK1</accession>
<keyword evidence="2 3" id="KW-0040">ANK repeat</keyword>
<dbReference type="Pfam" id="PF12796">
    <property type="entry name" value="Ank_2"/>
    <property type="match status" value="4"/>
</dbReference>
<dbReference type="PROSITE" id="PS50297">
    <property type="entry name" value="ANK_REP_REGION"/>
    <property type="match status" value="5"/>
</dbReference>
<reference evidence="4" key="1">
    <citation type="submission" date="2018-04" db="EMBL/GenBank/DDBJ databases">
        <title>Transcriptome assembly of Sipha flava.</title>
        <authorList>
            <person name="Scully E.D."/>
            <person name="Geib S.M."/>
            <person name="Palmer N.A."/>
            <person name="Koch K."/>
            <person name="Bradshaw J."/>
            <person name="Heng-Moss T."/>
            <person name="Sarath G."/>
        </authorList>
    </citation>
    <scope>NUCLEOTIDE SEQUENCE</scope>
</reference>
<dbReference type="Gene3D" id="1.25.40.20">
    <property type="entry name" value="Ankyrin repeat-containing domain"/>
    <property type="match status" value="4"/>
</dbReference>
<dbReference type="Proteomes" id="UP000694846">
    <property type="component" value="Unplaced"/>
</dbReference>
<organism evidence="4">
    <name type="scientific">Sipha flava</name>
    <name type="common">yellow sugarcane aphid</name>
    <dbReference type="NCBI Taxonomy" id="143950"/>
    <lineage>
        <taxon>Eukaryota</taxon>
        <taxon>Metazoa</taxon>
        <taxon>Ecdysozoa</taxon>
        <taxon>Arthropoda</taxon>
        <taxon>Hexapoda</taxon>
        <taxon>Insecta</taxon>
        <taxon>Pterygota</taxon>
        <taxon>Neoptera</taxon>
        <taxon>Paraneoptera</taxon>
        <taxon>Hemiptera</taxon>
        <taxon>Sternorrhyncha</taxon>
        <taxon>Aphidomorpha</taxon>
        <taxon>Aphidoidea</taxon>
        <taxon>Aphididae</taxon>
        <taxon>Sipha</taxon>
    </lineage>
</organism>
<dbReference type="SUPFAM" id="SSF48403">
    <property type="entry name" value="Ankyrin repeat"/>
    <property type="match status" value="2"/>
</dbReference>
<feature type="repeat" description="ANK" evidence="3">
    <location>
        <begin position="286"/>
        <end position="318"/>
    </location>
</feature>
<evidence type="ECO:0000256" key="2">
    <source>
        <dbReference type="ARBA" id="ARBA00023043"/>
    </source>
</evidence>
<feature type="repeat" description="ANK" evidence="3">
    <location>
        <begin position="352"/>
        <end position="384"/>
    </location>
</feature>
<dbReference type="Pfam" id="PF00023">
    <property type="entry name" value="Ank"/>
    <property type="match status" value="1"/>
</dbReference>
<name>A0A2S2RAK1_9HEMI</name>
<dbReference type="RefSeq" id="XP_025405436.1">
    <property type="nucleotide sequence ID" value="XM_025549651.1"/>
</dbReference>
<evidence type="ECO:0000256" key="3">
    <source>
        <dbReference type="PROSITE-ProRule" id="PRU00023"/>
    </source>
</evidence>
<reference evidence="6" key="2">
    <citation type="submission" date="2025-04" db="UniProtKB">
        <authorList>
            <consortium name="RefSeq"/>
        </authorList>
    </citation>
    <scope>IDENTIFICATION</scope>
    <source>
        <tissue evidence="6">Whole body</tissue>
    </source>
</reference>
<evidence type="ECO:0000313" key="4">
    <source>
        <dbReference type="EMBL" id="MBY86998.1"/>
    </source>
</evidence>
<proteinExistence type="predicted"/>
<evidence type="ECO:0000313" key="5">
    <source>
        <dbReference type="Proteomes" id="UP000694846"/>
    </source>
</evidence>
<dbReference type="OrthoDB" id="6600467at2759"/>
<dbReference type="PANTHER" id="PTHR24198:SF165">
    <property type="entry name" value="ANKYRIN REPEAT-CONTAINING PROTEIN-RELATED"/>
    <property type="match status" value="1"/>
</dbReference>
<protein>
    <submittedName>
        <fullName evidence="4 6">Ankyrin-1</fullName>
    </submittedName>
</protein>
<dbReference type="PROSITE" id="PS50088">
    <property type="entry name" value="ANK_REPEAT"/>
    <property type="match status" value="5"/>
</dbReference>
<keyword evidence="1" id="KW-0677">Repeat</keyword>
<dbReference type="EMBL" id="GGMS01017795">
    <property type="protein sequence ID" value="MBY86998.1"/>
    <property type="molecule type" value="Transcribed_RNA"/>
</dbReference>
<dbReference type="Pfam" id="PF13606">
    <property type="entry name" value="Ank_3"/>
    <property type="match status" value="1"/>
</dbReference>
<dbReference type="InterPro" id="IPR002110">
    <property type="entry name" value="Ankyrin_rpt"/>
</dbReference>
<evidence type="ECO:0000313" key="6">
    <source>
        <dbReference type="RefSeq" id="XP_025405436.1"/>
    </source>
</evidence>
<dbReference type="PANTHER" id="PTHR24198">
    <property type="entry name" value="ANKYRIN REPEAT AND PROTEIN KINASE DOMAIN-CONTAINING PROTEIN"/>
    <property type="match status" value="1"/>
</dbReference>
<dbReference type="AlphaFoldDB" id="A0A2S2RAK1"/>
<keyword evidence="5" id="KW-1185">Reference proteome</keyword>
<feature type="repeat" description="ANK" evidence="3">
    <location>
        <begin position="544"/>
        <end position="576"/>
    </location>
</feature>
<dbReference type="InterPro" id="IPR036770">
    <property type="entry name" value="Ankyrin_rpt-contain_sf"/>
</dbReference>
<dbReference type="PRINTS" id="PR01415">
    <property type="entry name" value="ANKYRIN"/>
</dbReference>
<feature type="repeat" description="ANK" evidence="3">
    <location>
        <begin position="253"/>
        <end position="285"/>
    </location>
</feature>
<dbReference type="SMART" id="SM00248">
    <property type="entry name" value="ANK"/>
    <property type="match status" value="13"/>
</dbReference>
<feature type="repeat" description="ANK" evidence="3">
    <location>
        <begin position="84"/>
        <end position="106"/>
    </location>
</feature>
<evidence type="ECO:0000256" key="1">
    <source>
        <dbReference type="ARBA" id="ARBA00022737"/>
    </source>
</evidence>
<gene>
    <name evidence="4" type="primary">ANK1_0</name>
    <name evidence="6" type="synonym">LOC112679744</name>
    <name evidence="4" type="ORF">g.115242</name>
</gene>
<sequence length="612" mass="68629">MSHFNCAKVNMLNMTVFKSECFEMALSNSKTKHKHLKLTQKRFNEKKSPVLDSMFQISYNKDICTTSTVNNFMSLYNKVSKLQKDYTPLHLAIEMGNFHLIQFLLKLPTINVNAFTSTGFTGLHMAIKADNLSIVKYLCEYSHIDLEATSNCVGTPLIYATLISTPIVLKTLIDHGANVNKTFTVDCLNPLMLAIHHNKKEQSWILADNGTCPLHTDVKKWNALHYAALFKGSDELLKKLVEIGCDKNGITCEGMTPLHHAVISGSTDAVKLLVSVNADIHKTDENGLTALHYAAYQGHWEIVKILLVAGSRPNKKTNSKVTPLHFAAKHDRYLVVVELLKCYVDVNAITIQCNTPLHYAACNGNEEMVDILLKNGADLNIPNKDNDLPIHLACLRGAIDVVKLLCSKSSNGSNMDCRNKNNMLPLHNAILSANEELVKFLLNKYKLNVDTDLYQVALRSGNIHIIKILIDKTNDLVFKNELFWYKIISFSESLEVFKLVADHVQPPTSALSGLVEYAIHLGYCDIAQYLLKYIKTWKDLIDGEGNTALHHAICKNDLELVRSLIEKGANLKHICDSGITLLQFASRNGNAEIVELLKNYTNYYNLNKKTNI</sequence>